<dbReference type="SUPFAM" id="SSF56219">
    <property type="entry name" value="DNase I-like"/>
    <property type="match status" value="1"/>
</dbReference>
<dbReference type="InterPro" id="IPR043502">
    <property type="entry name" value="DNA/RNA_pol_sf"/>
</dbReference>
<evidence type="ECO:0000256" key="1">
    <source>
        <dbReference type="SAM" id="MobiDB-lite"/>
    </source>
</evidence>
<dbReference type="InterPro" id="IPR000477">
    <property type="entry name" value="RT_dom"/>
</dbReference>
<dbReference type="EMBL" id="GGFL01004858">
    <property type="protein sequence ID" value="MBW69036.1"/>
    <property type="molecule type" value="Transcribed_RNA"/>
</dbReference>
<name>A0A2M4CUL1_ANODA</name>
<proteinExistence type="predicted"/>
<dbReference type="Gene3D" id="3.60.10.10">
    <property type="entry name" value="Endonuclease/exonuclease/phosphatase"/>
    <property type="match status" value="1"/>
</dbReference>
<keyword evidence="3" id="KW-0808">Transferase</keyword>
<organism evidence="3">
    <name type="scientific">Anopheles darlingi</name>
    <name type="common">Mosquito</name>
    <dbReference type="NCBI Taxonomy" id="43151"/>
    <lineage>
        <taxon>Eukaryota</taxon>
        <taxon>Metazoa</taxon>
        <taxon>Ecdysozoa</taxon>
        <taxon>Arthropoda</taxon>
        <taxon>Hexapoda</taxon>
        <taxon>Insecta</taxon>
        <taxon>Pterygota</taxon>
        <taxon>Neoptera</taxon>
        <taxon>Endopterygota</taxon>
        <taxon>Diptera</taxon>
        <taxon>Nematocera</taxon>
        <taxon>Culicoidea</taxon>
        <taxon>Culicidae</taxon>
        <taxon>Anophelinae</taxon>
        <taxon>Anopheles</taxon>
    </lineage>
</organism>
<dbReference type="Pfam" id="PF00078">
    <property type="entry name" value="RVT_1"/>
    <property type="match status" value="1"/>
</dbReference>
<reference evidence="3" key="1">
    <citation type="submission" date="2018-01" db="EMBL/GenBank/DDBJ databases">
        <title>An insight into the sialome of Amazonian anophelines.</title>
        <authorList>
            <person name="Ribeiro J.M."/>
            <person name="Scarpassa V."/>
            <person name="Calvo E."/>
        </authorList>
    </citation>
    <scope>NUCLEOTIDE SEQUENCE</scope>
</reference>
<keyword evidence="3" id="KW-0695">RNA-directed DNA polymerase</keyword>
<keyword evidence="3" id="KW-0548">Nucleotidyltransferase</keyword>
<protein>
    <submittedName>
        <fullName evidence="3">Putative reverse transcriptase</fullName>
    </submittedName>
</protein>
<feature type="region of interest" description="Disordered" evidence="1">
    <location>
        <begin position="1"/>
        <end position="21"/>
    </location>
</feature>
<accession>A0A2M4CUL1</accession>
<dbReference type="PANTHER" id="PTHR33332">
    <property type="entry name" value="REVERSE TRANSCRIPTASE DOMAIN-CONTAINING PROTEIN"/>
    <property type="match status" value="1"/>
</dbReference>
<dbReference type="CDD" id="cd01650">
    <property type="entry name" value="RT_nLTR_like"/>
    <property type="match status" value="1"/>
</dbReference>
<dbReference type="Pfam" id="PF03372">
    <property type="entry name" value="Exo_endo_phos"/>
    <property type="match status" value="1"/>
</dbReference>
<dbReference type="PROSITE" id="PS50878">
    <property type="entry name" value="RT_POL"/>
    <property type="match status" value="1"/>
</dbReference>
<dbReference type="InterPro" id="IPR036691">
    <property type="entry name" value="Endo/exonu/phosph_ase_sf"/>
</dbReference>
<evidence type="ECO:0000313" key="3">
    <source>
        <dbReference type="EMBL" id="MBW69036.1"/>
    </source>
</evidence>
<dbReference type="AlphaFoldDB" id="A0A2M4CUL1"/>
<dbReference type="VEuPathDB" id="VectorBase:ADAC000191"/>
<sequence length="1029" mass="116113">MIPFGAQTNSDLTSRLPSETSPLLRKTLPSTCASLPYHNQYVSGVRTKLDDPRLAHTHRHLRIYYQNVRGLRTKLLELSLALTECDFDIIVFTETWLDATIPSALLNSKRYVFHRTDRSSATSSHQRGGGVLIAVASDLRSQLITHHVRGLEQVWTKVNCSEGALLIGAIYLPPNISSDSCQRTLLNESLLDISSRMKSNDRLLLIGDFNQPSISWCQTASSDLASGGQLIYLTPSSHSSAGLEFIDMMDSFNLFQLNGAKNHLERTLDLVYADVYAAQLTSVSTHVDPLLPIDLHHPPLEILSDISVSSKSPDTATVSRFDFKRTDFEKLNNLIRNFDSSSLVNNSMSIDEIVEELSAFVRAALACCVPVLMPEPHPPWSNERLKALKRKRVRALRRYRKRKTNAARAVYSDILNRYRNTNRSRHSKYVFNLQRSMGSHPKRFWNLVKSRRGSKAAIPKTLHYDGMTTDTDAESCELFAARFSKCFVSSNNCFEFLANAVRDTPPDVIDFPLLVVDESMVGNAIARMKQSYHAGPDGIPACVVKGCSDVLAPLLTMIFNKSFRLGYYPVAWKTSWMRPVLKKGDPSDVSNYRGVTSLNAFAKVIEIVVQGALFNCSRQIISPLQHGFFPRRSTTSLLFEFVSHCKRSLDRGLQIDAVYTDFRAAFDSVSHPVLLAKLTKLGCSEPMVCWFRSYLLERCFCVQLNDSLSRCFVGTSGVPQGSNLGPLLFLLYINDVTTVINGCRILLYADDARLFHCVQSSNDCDTLQHNLRAFQDWSDRNELILCVEKCQVVSFSRCKSKITYDYHIYGKAITKSECVRDLGLLIDSRLSFIDHRNSVISKSYKLLGLVFRMTADFSDPMCIKAVYCSLVRSVLEQDCVVWCPYTANHISRIEKIQRRFTRFALRRLSWIRRGTMPPYFTRCLLLGLEPLSMRRAVSQCSFIAGLLEGSIDSPSLLDALDIHVPARNLRSSMFLSVANARSIFGRFEPLTFAVRQFNANFARFNFGDPLRSYRDVLRLNVIDVVSCSS</sequence>
<dbReference type="GO" id="GO:0003964">
    <property type="term" value="F:RNA-directed DNA polymerase activity"/>
    <property type="evidence" value="ECO:0007669"/>
    <property type="project" value="UniProtKB-KW"/>
</dbReference>
<evidence type="ECO:0000259" key="2">
    <source>
        <dbReference type="PROSITE" id="PS50878"/>
    </source>
</evidence>
<feature type="domain" description="Reverse transcriptase" evidence="2">
    <location>
        <begin position="561"/>
        <end position="813"/>
    </location>
</feature>
<dbReference type="SUPFAM" id="SSF56672">
    <property type="entry name" value="DNA/RNA polymerases"/>
    <property type="match status" value="1"/>
</dbReference>
<dbReference type="InterPro" id="IPR005135">
    <property type="entry name" value="Endo/exonuclease/phosphatase"/>
</dbReference>